<sequence length="36" mass="4340">GRSHNYQYLNIIINDAILKKRRFFKIHVFASMNMSL</sequence>
<protein>
    <submittedName>
        <fullName evidence="1">Uncharacterized protein</fullName>
    </submittedName>
</protein>
<evidence type="ECO:0000313" key="1">
    <source>
        <dbReference type="EnsemblMetazoa" id="Aqu2.1.35649_001"/>
    </source>
</evidence>
<dbReference type="AlphaFoldDB" id="A0A1X7V766"/>
<reference evidence="1" key="1">
    <citation type="submission" date="2017-05" db="UniProtKB">
        <authorList>
            <consortium name="EnsemblMetazoa"/>
        </authorList>
    </citation>
    <scope>IDENTIFICATION</scope>
</reference>
<dbReference type="InParanoid" id="A0A1X7V766"/>
<proteinExistence type="predicted"/>
<name>A0A1X7V766_AMPQE</name>
<accession>A0A1X7V766</accession>
<organism evidence="1">
    <name type="scientific">Amphimedon queenslandica</name>
    <name type="common">Sponge</name>
    <dbReference type="NCBI Taxonomy" id="400682"/>
    <lineage>
        <taxon>Eukaryota</taxon>
        <taxon>Metazoa</taxon>
        <taxon>Porifera</taxon>
        <taxon>Demospongiae</taxon>
        <taxon>Heteroscleromorpha</taxon>
        <taxon>Haplosclerida</taxon>
        <taxon>Niphatidae</taxon>
        <taxon>Amphimedon</taxon>
    </lineage>
</organism>
<dbReference type="EnsemblMetazoa" id="Aqu2.1.35649_001">
    <property type="protein sequence ID" value="Aqu2.1.35649_001"/>
    <property type="gene ID" value="Aqu2.1.35649"/>
</dbReference>